<dbReference type="OrthoDB" id="2426273at2759"/>
<dbReference type="AlphaFoldDB" id="A0A4U0Y1K2"/>
<name>A0A4U0Y1K2_9PEZI</name>
<keyword evidence="3" id="KW-1185">Reference proteome</keyword>
<evidence type="ECO:0000256" key="1">
    <source>
        <dbReference type="SAM" id="MobiDB-lite"/>
    </source>
</evidence>
<dbReference type="EMBL" id="NAJQ01000031">
    <property type="protein sequence ID" value="TKA82576.1"/>
    <property type="molecule type" value="Genomic_DNA"/>
</dbReference>
<protein>
    <submittedName>
        <fullName evidence="2">Uncharacterized protein</fullName>
    </submittedName>
</protein>
<dbReference type="Proteomes" id="UP000309340">
    <property type="component" value="Unassembled WGS sequence"/>
</dbReference>
<evidence type="ECO:0000313" key="2">
    <source>
        <dbReference type="EMBL" id="TKA82576.1"/>
    </source>
</evidence>
<sequence>MQRLRPFTIREAPTDEEYQTLFTKAIAFQTGEEAASLKDQYENWLEHCRGQRMMHLCHTPLNQIFFGRMNFLLYDDEESVTDFLQVQINNHNATLNDDQRAEFGDGIHMVLEQTAQILSHLSCFPNYTYGNLISATQPAIQQRTDEPLGNCCWRPGQEVDFEQKGWVTVEREREREREEAGGKVLWGDGGKYGES</sequence>
<organism evidence="2 3">
    <name type="scientific">Friedmanniomyces simplex</name>
    <dbReference type="NCBI Taxonomy" id="329884"/>
    <lineage>
        <taxon>Eukaryota</taxon>
        <taxon>Fungi</taxon>
        <taxon>Dikarya</taxon>
        <taxon>Ascomycota</taxon>
        <taxon>Pezizomycotina</taxon>
        <taxon>Dothideomycetes</taxon>
        <taxon>Dothideomycetidae</taxon>
        <taxon>Mycosphaerellales</taxon>
        <taxon>Teratosphaeriaceae</taxon>
        <taxon>Friedmanniomyces</taxon>
    </lineage>
</organism>
<gene>
    <name evidence="2" type="ORF">B0A55_01214</name>
</gene>
<feature type="region of interest" description="Disordered" evidence="1">
    <location>
        <begin position="172"/>
        <end position="195"/>
    </location>
</feature>
<accession>A0A4U0Y1K2</accession>
<feature type="compositionally biased region" description="Basic and acidic residues" evidence="1">
    <location>
        <begin position="172"/>
        <end position="181"/>
    </location>
</feature>
<proteinExistence type="predicted"/>
<reference evidence="2 3" key="1">
    <citation type="submission" date="2017-03" db="EMBL/GenBank/DDBJ databases">
        <title>Genomes of endolithic fungi from Antarctica.</title>
        <authorList>
            <person name="Coleine C."/>
            <person name="Masonjones S."/>
            <person name="Stajich J.E."/>
        </authorList>
    </citation>
    <scope>NUCLEOTIDE SEQUENCE [LARGE SCALE GENOMIC DNA]</scope>
    <source>
        <strain evidence="2 3">CCFEE 5184</strain>
    </source>
</reference>
<evidence type="ECO:0000313" key="3">
    <source>
        <dbReference type="Proteomes" id="UP000309340"/>
    </source>
</evidence>
<comment type="caution">
    <text evidence="2">The sequence shown here is derived from an EMBL/GenBank/DDBJ whole genome shotgun (WGS) entry which is preliminary data.</text>
</comment>